<accession>A0AC35F6X0</accession>
<name>A0AC35F6X0_9BILA</name>
<dbReference type="WBParaSite" id="PS1159_v2.g13741.t1">
    <property type="protein sequence ID" value="PS1159_v2.g13741.t1"/>
    <property type="gene ID" value="PS1159_v2.g13741"/>
</dbReference>
<reference evidence="2" key="1">
    <citation type="submission" date="2022-11" db="UniProtKB">
        <authorList>
            <consortium name="WormBaseParasite"/>
        </authorList>
    </citation>
    <scope>IDENTIFICATION</scope>
</reference>
<proteinExistence type="predicted"/>
<organism evidence="1 2">
    <name type="scientific">Panagrolaimus sp. PS1159</name>
    <dbReference type="NCBI Taxonomy" id="55785"/>
    <lineage>
        <taxon>Eukaryota</taxon>
        <taxon>Metazoa</taxon>
        <taxon>Ecdysozoa</taxon>
        <taxon>Nematoda</taxon>
        <taxon>Chromadorea</taxon>
        <taxon>Rhabditida</taxon>
        <taxon>Tylenchina</taxon>
        <taxon>Panagrolaimomorpha</taxon>
        <taxon>Panagrolaimoidea</taxon>
        <taxon>Panagrolaimidae</taxon>
        <taxon>Panagrolaimus</taxon>
    </lineage>
</organism>
<evidence type="ECO:0000313" key="2">
    <source>
        <dbReference type="WBParaSite" id="PS1159_v2.g13741.t1"/>
    </source>
</evidence>
<sequence length="278" mass="32156">MAQCQITLVFYVASLLVLSYILFYKCLPLQKEEETEIDEAILIKYQQQALIRRQILNERIDSDGYGILYNVLVPEVFCKNLIRVGTVGDGGKWVCNPTSLMSFESCTIYSFGMNNDPSFEEDFQNFLNNKCQLRCIDKDDQTPATMDRLKFVNGAFKKAFIGPRKDDSINMFQISDIMAEFGDQKIDILKIDIEGAEFDNIDNILSLPICQIMIEVHGQTPKDTLNLLRSLSEHEYYLFSYEINGYHHHLSEYSFFHKSCFSEYNVKTVYGKYLSSDK</sequence>
<protein>
    <submittedName>
        <fullName evidence="2">Methyltransferase domain-containing protein</fullName>
    </submittedName>
</protein>
<evidence type="ECO:0000313" key="1">
    <source>
        <dbReference type="Proteomes" id="UP000887580"/>
    </source>
</evidence>
<dbReference type="Proteomes" id="UP000887580">
    <property type="component" value="Unplaced"/>
</dbReference>